<dbReference type="InterPro" id="IPR036271">
    <property type="entry name" value="Tet_transcr_reg_TetR-rel_C_sf"/>
</dbReference>
<dbReference type="GO" id="GO:0003700">
    <property type="term" value="F:DNA-binding transcription factor activity"/>
    <property type="evidence" value="ECO:0007669"/>
    <property type="project" value="TreeGrafter"/>
</dbReference>
<proteinExistence type="predicted"/>
<dbReference type="Proteomes" id="UP000006281">
    <property type="component" value="Chromosome"/>
</dbReference>
<protein>
    <submittedName>
        <fullName evidence="6">Transcriptional regulator, TetR family</fullName>
    </submittedName>
</protein>
<dbReference type="PROSITE" id="PS50977">
    <property type="entry name" value="HTH_TETR_2"/>
    <property type="match status" value="1"/>
</dbReference>
<dbReference type="PATRIC" id="fig|1179773.3.peg.3935"/>
<accession>K0K101</accession>
<keyword evidence="1" id="KW-0805">Transcription regulation</keyword>
<keyword evidence="7" id="KW-1185">Reference proteome</keyword>
<reference evidence="6 7" key="1">
    <citation type="journal article" date="2012" name="BMC Genomics">
        <title>Complete genome sequence of Saccharothrix espanaensis DSM 44229T and comparison to the other completely sequenced Pseudonocardiaceae.</title>
        <authorList>
            <person name="Strobel T."/>
            <person name="Al-Dilaimi A."/>
            <person name="Blom J."/>
            <person name="Gessner A."/>
            <person name="Kalinowski J."/>
            <person name="Luzhetska M."/>
            <person name="Puhler A."/>
            <person name="Szczepanowski R."/>
            <person name="Bechthold A."/>
            <person name="Ruckert C."/>
        </authorList>
    </citation>
    <scope>NUCLEOTIDE SEQUENCE [LARGE SCALE GENOMIC DNA]</scope>
    <source>
        <strain evidence="7">ATCC 51144 / DSM 44229 / JCM 9112 / NBRC 15066 / NRRL 15764</strain>
    </source>
</reference>
<feature type="domain" description="HTH tetR-type" evidence="5">
    <location>
        <begin position="8"/>
        <end position="68"/>
    </location>
</feature>
<dbReference type="BioCyc" id="SESP1179773:BN6_RS19035-MONOMER"/>
<organism evidence="6 7">
    <name type="scientific">Saccharothrix espanaensis (strain ATCC 51144 / DSM 44229 / JCM 9112 / NBRC 15066 / NRRL 15764)</name>
    <dbReference type="NCBI Taxonomy" id="1179773"/>
    <lineage>
        <taxon>Bacteria</taxon>
        <taxon>Bacillati</taxon>
        <taxon>Actinomycetota</taxon>
        <taxon>Actinomycetes</taxon>
        <taxon>Pseudonocardiales</taxon>
        <taxon>Pseudonocardiaceae</taxon>
        <taxon>Saccharothrix</taxon>
    </lineage>
</organism>
<dbReference type="InterPro" id="IPR025996">
    <property type="entry name" value="MT1864/Rv1816-like_C"/>
</dbReference>
<dbReference type="Gene3D" id="1.10.357.10">
    <property type="entry name" value="Tetracycline Repressor, domain 2"/>
    <property type="match status" value="1"/>
</dbReference>
<dbReference type="OrthoDB" id="4709966at2"/>
<evidence type="ECO:0000259" key="5">
    <source>
        <dbReference type="PROSITE" id="PS50977"/>
    </source>
</evidence>
<dbReference type="GO" id="GO:0000976">
    <property type="term" value="F:transcription cis-regulatory region binding"/>
    <property type="evidence" value="ECO:0007669"/>
    <property type="project" value="TreeGrafter"/>
</dbReference>
<dbReference type="AlphaFoldDB" id="K0K101"/>
<sequence>MSPRRATPQARSALVDIAARLLAEEGPAALSTRRLAAEAGSSTMAVYTHFGGMSGLVREMVHEGFARLQDFLTGVGQTDDPVADMALLGRAYRGNALANTHLYPVMFGGLSLAGYTLSEEDRHHGRYTLANVARCAGRCMAAGRFAPGDPDLVAHHMWIATHGLVTLELGEYLIEPFTADGVFESQLVGMMVSAGDRAETARRSVADSAARLAEVA</sequence>
<gene>
    <name evidence="6" type="ordered locus">BN6_39340</name>
</gene>
<dbReference type="KEGG" id="sesp:BN6_39340"/>
<dbReference type="PANTHER" id="PTHR30055">
    <property type="entry name" value="HTH-TYPE TRANSCRIPTIONAL REGULATOR RUTR"/>
    <property type="match status" value="1"/>
</dbReference>
<dbReference type="EMBL" id="HE804045">
    <property type="protein sequence ID" value="CCH31222.1"/>
    <property type="molecule type" value="Genomic_DNA"/>
</dbReference>
<dbReference type="InterPro" id="IPR009057">
    <property type="entry name" value="Homeodomain-like_sf"/>
</dbReference>
<evidence type="ECO:0000256" key="4">
    <source>
        <dbReference type="PROSITE-ProRule" id="PRU00335"/>
    </source>
</evidence>
<dbReference type="SUPFAM" id="SSF46689">
    <property type="entry name" value="Homeodomain-like"/>
    <property type="match status" value="1"/>
</dbReference>
<dbReference type="SUPFAM" id="SSF48498">
    <property type="entry name" value="Tetracyclin repressor-like, C-terminal domain"/>
    <property type="match status" value="1"/>
</dbReference>
<dbReference type="PANTHER" id="PTHR30055:SF209">
    <property type="entry name" value="POSSIBLE TRANSCRIPTIONAL REGULATORY PROTEIN (PROBABLY TETR-FAMILY)"/>
    <property type="match status" value="1"/>
</dbReference>
<evidence type="ECO:0000256" key="3">
    <source>
        <dbReference type="ARBA" id="ARBA00023163"/>
    </source>
</evidence>
<dbReference type="Pfam" id="PF00440">
    <property type="entry name" value="TetR_N"/>
    <property type="match status" value="1"/>
</dbReference>
<evidence type="ECO:0000256" key="1">
    <source>
        <dbReference type="ARBA" id="ARBA00023015"/>
    </source>
</evidence>
<dbReference type="InterPro" id="IPR050109">
    <property type="entry name" value="HTH-type_TetR-like_transc_reg"/>
</dbReference>
<dbReference type="InterPro" id="IPR001647">
    <property type="entry name" value="HTH_TetR"/>
</dbReference>
<feature type="DNA-binding region" description="H-T-H motif" evidence="4">
    <location>
        <begin position="31"/>
        <end position="50"/>
    </location>
</feature>
<keyword evidence="2 4" id="KW-0238">DNA-binding</keyword>
<dbReference type="Pfam" id="PF13305">
    <property type="entry name" value="TetR_C_33"/>
    <property type="match status" value="1"/>
</dbReference>
<dbReference type="eggNOG" id="COG1309">
    <property type="taxonomic scope" value="Bacteria"/>
</dbReference>
<name>K0K101_SACES</name>
<keyword evidence="3" id="KW-0804">Transcription</keyword>
<dbReference type="RefSeq" id="WP_015101334.1">
    <property type="nucleotide sequence ID" value="NC_019673.1"/>
</dbReference>
<evidence type="ECO:0000256" key="2">
    <source>
        <dbReference type="ARBA" id="ARBA00023125"/>
    </source>
</evidence>
<evidence type="ECO:0000313" key="7">
    <source>
        <dbReference type="Proteomes" id="UP000006281"/>
    </source>
</evidence>
<dbReference type="STRING" id="1179773.BN6_39340"/>
<evidence type="ECO:0000313" key="6">
    <source>
        <dbReference type="EMBL" id="CCH31222.1"/>
    </source>
</evidence>
<dbReference type="HOGENOM" id="CLU_069356_40_3_11"/>